<evidence type="ECO:0000313" key="2">
    <source>
        <dbReference type="Proteomes" id="UP000268230"/>
    </source>
</evidence>
<dbReference type="AlphaFoldDB" id="A0A3Q8U331"/>
<dbReference type="Proteomes" id="UP000268230">
    <property type="component" value="Chromosome"/>
</dbReference>
<organism evidence="1 2">
    <name type="scientific">Pseudomonas entomophila</name>
    <dbReference type="NCBI Taxonomy" id="312306"/>
    <lineage>
        <taxon>Bacteria</taxon>
        <taxon>Pseudomonadati</taxon>
        <taxon>Pseudomonadota</taxon>
        <taxon>Gammaproteobacteria</taxon>
        <taxon>Pseudomonadales</taxon>
        <taxon>Pseudomonadaceae</taxon>
        <taxon>Pseudomonas</taxon>
    </lineage>
</organism>
<dbReference type="OrthoDB" id="7011937at2"/>
<evidence type="ECO:0000313" key="1">
    <source>
        <dbReference type="EMBL" id="AZL69551.1"/>
    </source>
</evidence>
<accession>A0A3Q8U331</accession>
<proteinExistence type="predicted"/>
<protein>
    <submittedName>
        <fullName evidence="1">DUF3077 domain-containing protein</fullName>
    </submittedName>
</protein>
<sequence length="98" mass="10948">MDKDEQSQERQKLNVIALAQRGKQMPTRHWVQATPGLQTREVLEEASVILGCVTGLTQQALAKPREAQTLMRATFYLSGLARVMIEGQLPSIKEQGDK</sequence>
<gene>
    <name evidence="1" type="ORF">EJA05_18325</name>
</gene>
<dbReference type="KEGG" id="pory:EJA05_18325"/>
<name>A0A3Q8U331_9PSED</name>
<dbReference type="Pfam" id="PF11275">
    <property type="entry name" value="DUF3077"/>
    <property type="match status" value="1"/>
</dbReference>
<dbReference type="EMBL" id="CP034338">
    <property type="protein sequence ID" value="AZL69551.1"/>
    <property type="molecule type" value="Genomic_DNA"/>
</dbReference>
<dbReference type="InterPro" id="IPR021427">
    <property type="entry name" value="DUF3077"/>
</dbReference>
<reference evidence="1 2" key="1">
    <citation type="submission" date="2018-12" db="EMBL/GenBank/DDBJ databases">
        <authorList>
            <person name="Li S."/>
            <person name="Yang R."/>
            <person name="Chen G."/>
            <person name="Zou L."/>
            <person name="Zhang C."/>
            <person name="Chen Y."/>
            <person name="Liu Z."/>
            <person name="Li Y."/>
            <person name="Yan Y."/>
            <person name="Huang M."/>
            <person name="Chen T."/>
        </authorList>
    </citation>
    <scope>NUCLEOTIDE SEQUENCE [LARGE SCALE GENOMIC DNA]</scope>
    <source>
        <strain evidence="1 2">1257</strain>
    </source>
</reference>